<accession>A0ACC3TFV6</accession>
<sequence>MRENNTAMQRNMEGETYGPVEYRGQRFGKFSDACTSKDRWDEVLHVLAFLRTPNRDINNPLVLAESKEIEEQFRCEREKESSSYRELFGKPMRKRLFLAMAVQGWAQLSGVNMFLHFIVYCLDAVGVSNTLLYSSIQYILFIATTVPTILWTDRCGRRSSLLIGALSISFWMYLIGGIFATFGQLNPVPNQPFTWVIINQPAASRCVQASLYLASTSFAMSWAIEWMYPVESIPLRIRAKAVSFSTAANWIVNLTYSLAVPPLFCKIH</sequence>
<evidence type="ECO:0000313" key="1">
    <source>
        <dbReference type="EMBL" id="KAK9320039.1"/>
    </source>
</evidence>
<name>A0ACC3TFV6_9ASCO</name>
<keyword evidence="2" id="KW-1185">Reference proteome</keyword>
<dbReference type="Proteomes" id="UP001489719">
    <property type="component" value="Unassembled WGS sequence"/>
</dbReference>
<evidence type="ECO:0000313" key="2">
    <source>
        <dbReference type="Proteomes" id="UP001489719"/>
    </source>
</evidence>
<dbReference type="EMBL" id="MU970148">
    <property type="protein sequence ID" value="KAK9320039.1"/>
    <property type="molecule type" value="Genomic_DNA"/>
</dbReference>
<comment type="caution">
    <text evidence="1">The sequence shown here is derived from an EMBL/GenBank/DDBJ whole genome shotgun (WGS) entry which is preliminary data.</text>
</comment>
<protein>
    <submittedName>
        <fullName evidence="1">Uncharacterized protein</fullName>
    </submittedName>
</protein>
<gene>
    <name evidence="1" type="ORF">V1517DRAFT_310210</name>
</gene>
<proteinExistence type="predicted"/>
<reference evidence="2" key="1">
    <citation type="journal article" date="2024" name="Front. Bioeng. Biotechnol.">
        <title>Genome-scale model development and genomic sequencing of the oleaginous clade Lipomyces.</title>
        <authorList>
            <person name="Czajka J.J."/>
            <person name="Han Y."/>
            <person name="Kim J."/>
            <person name="Mondo S.J."/>
            <person name="Hofstad B.A."/>
            <person name="Robles A."/>
            <person name="Haridas S."/>
            <person name="Riley R."/>
            <person name="LaButti K."/>
            <person name="Pangilinan J."/>
            <person name="Andreopoulos W."/>
            <person name="Lipzen A."/>
            <person name="Yan J."/>
            <person name="Wang M."/>
            <person name="Ng V."/>
            <person name="Grigoriev I.V."/>
            <person name="Spatafora J.W."/>
            <person name="Magnuson J.K."/>
            <person name="Baker S.E."/>
            <person name="Pomraning K.R."/>
        </authorList>
    </citation>
    <scope>NUCLEOTIDE SEQUENCE [LARGE SCALE GENOMIC DNA]</scope>
    <source>
        <strain evidence="2">CBS 10300</strain>
    </source>
</reference>
<organism evidence="1 2">
    <name type="scientific">Lipomyces orientalis</name>
    <dbReference type="NCBI Taxonomy" id="1233043"/>
    <lineage>
        <taxon>Eukaryota</taxon>
        <taxon>Fungi</taxon>
        <taxon>Dikarya</taxon>
        <taxon>Ascomycota</taxon>
        <taxon>Saccharomycotina</taxon>
        <taxon>Lipomycetes</taxon>
        <taxon>Lipomycetales</taxon>
        <taxon>Lipomycetaceae</taxon>
        <taxon>Lipomyces</taxon>
    </lineage>
</organism>